<protein>
    <submittedName>
        <fullName evidence="1">Unannotated protein</fullName>
    </submittedName>
</protein>
<sequence length="108" mass="12372">MYPNLSPSEVLSVCHEAFLDKRFYLGHVSLDGESLWVDMLESRQGKAFTVKIPLDLETWTNPATGEEFSTFEDWIEGLVIYVWERIDVARLVPVAHVGTRFPPAQFVE</sequence>
<gene>
    <name evidence="1" type="ORF">UFOPK3610_01585</name>
</gene>
<reference evidence="1" key="1">
    <citation type="submission" date="2020-05" db="EMBL/GenBank/DDBJ databases">
        <authorList>
            <person name="Chiriac C."/>
            <person name="Salcher M."/>
            <person name="Ghai R."/>
            <person name="Kavagutti S V."/>
        </authorList>
    </citation>
    <scope>NUCLEOTIDE SEQUENCE</scope>
</reference>
<accession>A0A6J7I0B6</accession>
<organism evidence="1">
    <name type="scientific">freshwater metagenome</name>
    <dbReference type="NCBI Taxonomy" id="449393"/>
    <lineage>
        <taxon>unclassified sequences</taxon>
        <taxon>metagenomes</taxon>
        <taxon>ecological metagenomes</taxon>
    </lineage>
</organism>
<name>A0A6J7I0B6_9ZZZZ</name>
<proteinExistence type="predicted"/>
<evidence type="ECO:0000313" key="1">
    <source>
        <dbReference type="EMBL" id="CAB4924186.1"/>
    </source>
</evidence>
<dbReference type="AlphaFoldDB" id="A0A6J7I0B6"/>
<dbReference type="EMBL" id="CAFBMR010000085">
    <property type="protein sequence ID" value="CAB4924186.1"/>
    <property type="molecule type" value="Genomic_DNA"/>
</dbReference>